<dbReference type="RefSeq" id="XP_033692364.1">
    <property type="nucleotide sequence ID" value="XM_033830773.1"/>
</dbReference>
<sequence>MSSAIDTTRLFKGTEAQFPRRWRGDGWYLTATAALIASGRPGLVGPLYSYLISTPSYRTSADRRRLVRRMREAMIKCIILNVRDQDHTFTRKNWKADEANHERGLAVLETLYRDDNAKIWASLGAHEDIPWISTDISYGLFLADHSVLDIAESELVILPAIMCQNLAPSTKWHLRGCLRVGLTREEVESIQQCVERIAAACGKELKGLPRVCEIPDEDI</sequence>
<evidence type="ECO:0000313" key="2">
    <source>
        <dbReference type="Proteomes" id="UP000800094"/>
    </source>
</evidence>
<evidence type="ECO:0000313" key="1">
    <source>
        <dbReference type="EMBL" id="KAF2257360.1"/>
    </source>
</evidence>
<dbReference type="EMBL" id="ML987189">
    <property type="protein sequence ID" value="KAF2257360.1"/>
    <property type="molecule type" value="Genomic_DNA"/>
</dbReference>
<dbReference type="PANTHER" id="PTHR28180">
    <property type="entry name" value="CONSERVED MITOCHONDRIAL PROTEIN-RELATED"/>
    <property type="match status" value="1"/>
</dbReference>
<dbReference type="SUPFAM" id="SSF69118">
    <property type="entry name" value="AhpD-like"/>
    <property type="match status" value="1"/>
</dbReference>
<accession>A0A6A6J641</accession>
<reference evidence="1" key="1">
    <citation type="journal article" date="2020" name="Stud. Mycol.">
        <title>101 Dothideomycetes genomes: a test case for predicting lifestyles and emergence of pathogens.</title>
        <authorList>
            <person name="Haridas S."/>
            <person name="Albert R."/>
            <person name="Binder M."/>
            <person name="Bloem J."/>
            <person name="Labutti K."/>
            <person name="Salamov A."/>
            <person name="Andreopoulos B."/>
            <person name="Baker S."/>
            <person name="Barry K."/>
            <person name="Bills G."/>
            <person name="Bluhm B."/>
            <person name="Cannon C."/>
            <person name="Castanera R."/>
            <person name="Culley D."/>
            <person name="Daum C."/>
            <person name="Ezra D."/>
            <person name="Gonzalez J."/>
            <person name="Henrissat B."/>
            <person name="Kuo A."/>
            <person name="Liang C."/>
            <person name="Lipzen A."/>
            <person name="Lutzoni F."/>
            <person name="Magnuson J."/>
            <person name="Mondo S."/>
            <person name="Nolan M."/>
            <person name="Ohm R."/>
            <person name="Pangilinan J."/>
            <person name="Park H.-J."/>
            <person name="Ramirez L."/>
            <person name="Alfaro M."/>
            <person name="Sun H."/>
            <person name="Tritt A."/>
            <person name="Yoshinaga Y."/>
            <person name="Zwiers L.-H."/>
            <person name="Turgeon B."/>
            <person name="Goodwin S."/>
            <person name="Spatafora J."/>
            <person name="Crous P."/>
            <person name="Grigoriev I."/>
        </authorList>
    </citation>
    <scope>NUCLEOTIDE SEQUENCE</scope>
    <source>
        <strain evidence="1">CBS 122368</strain>
    </source>
</reference>
<protein>
    <submittedName>
        <fullName evidence="1">Uncharacterized protein</fullName>
    </submittedName>
</protein>
<dbReference type="InterPro" id="IPR029032">
    <property type="entry name" value="AhpD-like"/>
</dbReference>
<dbReference type="Proteomes" id="UP000800094">
    <property type="component" value="Unassembled WGS sequence"/>
</dbReference>
<dbReference type="GeneID" id="54584103"/>
<keyword evidence="2" id="KW-1185">Reference proteome</keyword>
<dbReference type="PANTHER" id="PTHR28180:SF5">
    <property type="entry name" value="DNA POLYMERASE ALPHA SUBUNIT B"/>
    <property type="match status" value="1"/>
</dbReference>
<proteinExistence type="predicted"/>
<dbReference type="OrthoDB" id="5537330at2759"/>
<dbReference type="AlphaFoldDB" id="A0A6A6J641"/>
<gene>
    <name evidence="1" type="ORF">BU26DRAFT_527405</name>
</gene>
<dbReference type="InterPro" id="IPR052999">
    <property type="entry name" value="PTS1_Protein"/>
</dbReference>
<organism evidence="1 2">
    <name type="scientific">Trematosphaeria pertusa</name>
    <dbReference type="NCBI Taxonomy" id="390896"/>
    <lineage>
        <taxon>Eukaryota</taxon>
        <taxon>Fungi</taxon>
        <taxon>Dikarya</taxon>
        <taxon>Ascomycota</taxon>
        <taxon>Pezizomycotina</taxon>
        <taxon>Dothideomycetes</taxon>
        <taxon>Pleosporomycetidae</taxon>
        <taxon>Pleosporales</taxon>
        <taxon>Massarineae</taxon>
        <taxon>Trematosphaeriaceae</taxon>
        <taxon>Trematosphaeria</taxon>
    </lineage>
</organism>
<name>A0A6A6J641_9PLEO</name>
<dbReference type="Gene3D" id="1.20.1290.10">
    <property type="entry name" value="AhpD-like"/>
    <property type="match status" value="1"/>
</dbReference>